<evidence type="ECO:0000313" key="2">
    <source>
        <dbReference type="EMBL" id="QCD65841.1"/>
    </source>
</evidence>
<gene>
    <name evidence="2" type="ORF">E5139_09435</name>
</gene>
<dbReference type="NCBIfam" id="TIGR01994">
    <property type="entry name" value="SUF_scaf_2"/>
    <property type="match status" value="1"/>
</dbReference>
<dbReference type="CDD" id="cd06664">
    <property type="entry name" value="IscU_like"/>
    <property type="match status" value="1"/>
</dbReference>
<protein>
    <submittedName>
        <fullName evidence="2">SUF system NifU family Fe-S cluster assembly protein</fullName>
    </submittedName>
</protein>
<dbReference type="AlphaFoldDB" id="A0A4D6KIA9"/>
<dbReference type="PANTHER" id="PTHR10093">
    <property type="entry name" value="IRON-SULFUR CLUSTER ASSEMBLY ENZYME NIFU HOMOLOG"/>
    <property type="match status" value="1"/>
</dbReference>
<dbReference type="GO" id="GO:0005506">
    <property type="term" value="F:iron ion binding"/>
    <property type="evidence" value="ECO:0007669"/>
    <property type="project" value="InterPro"/>
</dbReference>
<dbReference type="Gene3D" id="3.90.1010.10">
    <property type="match status" value="1"/>
</dbReference>
<feature type="domain" description="NIF system FeS cluster assembly NifU N-terminal" evidence="1">
    <location>
        <begin position="8"/>
        <end position="128"/>
    </location>
</feature>
<dbReference type="GO" id="GO:0051536">
    <property type="term" value="F:iron-sulfur cluster binding"/>
    <property type="evidence" value="ECO:0007669"/>
    <property type="project" value="InterPro"/>
</dbReference>
<sequence>MGLGGSDMYRQQILDHYKSPRNYGEIEEPTFTHVGENPMCGDTIEMDVVLDDAEETIERVAFRGDGCAISQASASMLSEQLHGMSIEELDEMDRDDVVDMLGVDISPMRVKCAVLAEKVAQDGADIYFGELDVETTRTEEDDADVPDDAQ</sequence>
<reference evidence="2 3" key="2">
    <citation type="submission" date="2019-04" db="EMBL/GenBank/DDBJ databases">
        <authorList>
            <person name="Yang S."/>
            <person name="Wei W."/>
        </authorList>
    </citation>
    <scope>NUCLEOTIDE SEQUENCE [LARGE SCALE GENOMIC DNA]</scope>
    <source>
        <strain evidence="3">ZP60</strain>
    </source>
</reference>
<dbReference type="GeneID" id="42179157"/>
<dbReference type="KEGG" id="halz:E5139_09435"/>
<dbReference type="Proteomes" id="UP000297053">
    <property type="component" value="Chromosome"/>
</dbReference>
<dbReference type="GO" id="GO:0016226">
    <property type="term" value="P:iron-sulfur cluster assembly"/>
    <property type="evidence" value="ECO:0007669"/>
    <property type="project" value="InterPro"/>
</dbReference>
<dbReference type="Pfam" id="PF01592">
    <property type="entry name" value="NifU_N"/>
    <property type="match status" value="1"/>
</dbReference>
<dbReference type="InterPro" id="IPR002871">
    <property type="entry name" value="NIF_FeS_clus_asmbl_NifU_N"/>
</dbReference>
<reference evidence="2 3" key="1">
    <citation type="submission" date="2019-04" db="EMBL/GenBank/DDBJ databases">
        <title>Complete genome sequence of Arthrobacter sp. ZXY-2 associated with effective atrazine degradation and salt adaptation.</title>
        <authorList>
            <person name="Zhao X."/>
        </authorList>
    </citation>
    <scope>NUCLEOTIDE SEQUENCE [LARGE SCALE GENOMIC DNA]</scope>
    <source>
        <strain evidence="3">ZP60</strain>
    </source>
</reference>
<dbReference type="SUPFAM" id="SSF82649">
    <property type="entry name" value="SufE/NifU"/>
    <property type="match status" value="1"/>
</dbReference>
<accession>A0A4D6KIA9</accession>
<organism evidence="2 3">
    <name type="scientific">Halomicrobium mukohataei</name>
    <dbReference type="NCBI Taxonomy" id="57705"/>
    <lineage>
        <taxon>Archaea</taxon>
        <taxon>Methanobacteriati</taxon>
        <taxon>Methanobacteriota</taxon>
        <taxon>Stenosarchaea group</taxon>
        <taxon>Halobacteria</taxon>
        <taxon>Halobacteriales</taxon>
        <taxon>Haloarculaceae</taxon>
        <taxon>Halomicrobium</taxon>
    </lineage>
</organism>
<evidence type="ECO:0000313" key="3">
    <source>
        <dbReference type="Proteomes" id="UP000297053"/>
    </source>
</evidence>
<proteinExistence type="predicted"/>
<name>A0A4D6KIA9_9EURY</name>
<dbReference type="EMBL" id="CP039375">
    <property type="protein sequence ID" value="QCD65841.1"/>
    <property type="molecule type" value="Genomic_DNA"/>
</dbReference>
<dbReference type="RefSeq" id="WP_018257309.1">
    <property type="nucleotide sequence ID" value="NZ_CP039375.1"/>
</dbReference>
<evidence type="ECO:0000259" key="1">
    <source>
        <dbReference type="Pfam" id="PF01592"/>
    </source>
</evidence>